<name>A0A5B7EXA6_PORTR</name>
<organism evidence="1 2">
    <name type="scientific">Portunus trituberculatus</name>
    <name type="common">Swimming crab</name>
    <name type="synonym">Neptunus trituberculatus</name>
    <dbReference type="NCBI Taxonomy" id="210409"/>
    <lineage>
        <taxon>Eukaryota</taxon>
        <taxon>Metazoa</taxon>
        <taxon>Ecdysozoa</taxon>
        <taxon>Arthropoda</taxon>
        <taxon>Crustacea</taxon>
        <taxon>Multicrustacea</taxon>
        <taxon>Malacostraca</taxon>
        <taxon>Eumalacostraca</taxon>
        <taxon>Eucarida</taxon>
        <taxon>Decapoda</taxon>
        <taxon>Pleocyemata</taxon>
        <taxon>Brachyura</taxon>
        <taxon>Eubrachyura</taxon>
        <taxon>Portunoidea</taxon>
        <taxon>Portunidae</taxon>
        <taxon>Portuninae</taxon>
        <taxon>Portunus</taxon>
    </lineage>
</organism>
<sequence>MKKQCRRRRDLHLQKMGVMWPFLPDMDLTHHFYSYTCTRDIIPSVTCNNVGQVSQPHVLSEGRGVRPLIGALRNGSALSPLFPCS</sequence>
<dbReference type="Proteomes" id="UP000324222">
    <property type="component" value="Unassembled WGS sequence"/>
</dbReference>
<keyword evidence="2" id="KW-1185">Reference proteome</keyword>
<evidence type="ECO:0000313" key="2">
    <source>
        <dbReference type="Proteomes" id="UP000324222"/>
    </source>
</evidence>
<reference evidence="1 2" key="1">
    <citation type="submission" date="2019-05" db="EMBL/GenBank/DDBJ databases">
        <title>Another draft genome of Portunus trituberculatus and its Hox gene families provides insights of decapod evolution.</title>
        <authorList>
            <person name="Jeong J.-H."/>
            <person name="Song I."/>
            <person name="Kim S."/>
            <person name="Choi T."/>
            <person name="Kim D."/>
            <person name="Ryu S."/>
            <person name="Kim W."/>
        </authorList>
    </citation>
    <scope>NUCLEOTIDE SEQUENCE [LARGE SCALE GENOMIC DNA]</scope>
    <source>
        <tissue evidence="1">Muscle</tissue>
    </source>
</reference>
<protein>
    <submittedName>
        <fullName evidence="1">Uncharacterized protein</fullName>
    </submittedName>
</protein>
<dbReference type="EMBL" id="VSRR010003895">
    <property type="protein sequence ID" value="MPC37826.1"/>
    <property type="molecule type" value="Genomic_DNA"/>
</dbReference>
<dbReference type="AlphaFoldDB" id="A0A5B7EXA6"/>
<gene>
    <name evidence="1" type="ORF">E2C01_031320</name>
</gene>
<evidence type="ECO:0000313" key="1">
    <source>
        <dbReference type="EMBL" id="MPC37826.1"/>
    </source>
</evidence>
<accession>A0A5B7EXA6</accession>
<proteinExistence type="predicted"/>
<comment type="caution">
    <text evidence="1">The sequence shown here is derived from an EMBL/GenBank/DDBJ whole genome shotgun (WGS) entry which is preliminary data.</text>
</comment>